<evidence type="ECO:0000313" key="2">
    <source>
        <dbReference type="Proteomes" id="UP001278571"/>
    </source>
</evidence>
<sequence>MADVHVVVVLEVVRLPVDVGQAGAQSVVPLQLGVDTLETVRDQLLFFQISATRAGYRRALFHAAGRLGVEEELEALGYDGISEHLLGSRYDGVSDLVSSSPPEHRPTWWTRFFDYL</sequence>
<organism evidence="1 2">
    <name type="scientific">Streptomyces roseolus</name>
    <dbReference type="NCBI Taxonomy" id="67358"/>
    <lineage>
        <taxon>Bacteria</taxon>
        <taxon>Bacillati</taxon>
        <taxon>Actinomycetota</taxon>
        <taxon>Actinomycetes</taxon>
        <taxon>Kitasatosporales</taxon>
        <taxon>Streptomycetaceae</taxon>
        <taxon>Streptomyces</taxon>
    </lineage>
</organism>
<gene>
    <name evidence="1" type="ORF">R2363_01745</name>
</gene>
<accession>A0ABU4JZK4</accession>
<keyword evidence="2" id="KW-1185">Reference proteome</keyword>
<dbReference type="EMBL" id="JAWJZF010000161">
    <property type="protein sequence ID" value="MDX2290911.1"/>
    <property type="molecule type" value="Genomic_DNA"/>
</dbReference>
<comment type="caution">
    <text evidence="1">The sequence shown here is derived from an EMBL/GenBank/DDBJ whole genome shotgun (WGS) entry which is preliminary data.</text>
</comment>
<dbReference type="Proteomes" id="UP001278571">
    <property type="component" value="Unassembled WGS sequence"/>
</dbReference>
<name>A0ABU4JZK4_9ACTN</name>
<proteinExistence type="predicted"/>
<protein>
    <submittedName>
        <fullName evidence="1">Uncharacterized protein</fullName>
    </submittedName>
</protein>
<evidence type="ECO:0000313" key="1">
    <source>
        <dbReference type="EMBL" id="MDX2290911.1"/>
    </source>
</evidence>
<reference evidence="1 2" key="1">
    <citation type="submission" date="2023-10" db="EMBL/GenBank/DDBJ databases">
        <authorList>
            <person name="Wang X.X."/>
        </authorList>
    </citation>
    <scope>NUCLEOTIDE SEQUENCE [LARGE SCALE GENOMIC DNA]</scope>
    <source>
        <strain evidence="1 2">NBRC 12816</strain>
    </source>
</reference>
<dbReference type="RefSeq" id="WP_319007502.1">
    <property type="nucleotide sequence ID" value="NZ_JAWJZF010000161.1"/>
</dbReference>